<protein>
    <recommendedName>
        <fullName evidence="3">Dynein regulatory complex subunit 7</fullName>
    </recommendedName>
    <alternativeName>
        <fullName evidence="12">Coiled-coil domain-containing protein 135</fullName>
    </alternativeName>
    <alternativeName>
        <fullName evidence="13">Coiled-coil domain-containing protein lobo homolog</fullName>
    </alternativeName>
</protein>
<evidence type="ECO:0000256" key="11">
    <source>
        <dbReference type="ARBA" id="ARBA00023273"/>
    </source>
</evidence>
<evidence type="ECO:0000256" key="14">
    <source>
        <dbReference type="SAM" id="Coils"/>
    </source>
</evidence>
<keyword evidence="8 14" id="KW-0175">Coiled coil</keyword>
<comment type="similarity">
    <text evidence="2">Belongs to the DRC7 family.</text>
</comment>
<keyword evidence="5" id="KW-0221">Differentiation</keyword>
<evidence type="ECO:0000313" key="19">
    <source>
        <dbReference type="EMBL" id="BFF91693.1"/>
    </source>
</evidence>
<feature type="coiled-coil region" evidence="14">
    <location>
        <begin position="273"/>
        <end position="305"/>
    </location>
</feature>
<evidence type="ECO:0000256" key="15">
    <source>
        <dbReference type="SAM" id="MobiDB-lite"/>
    </source>
</evidence>
<feature type="domain" description="CEP76/DRC7 peptidase-like" evidence="16">
    <location>
        <begin position="352"/>
        <end position="409"/>
    </location>
</feature>
<evidence type="ECO:0000256" key="2">
    <source>
        <dbReference type="ARBA" id="ARBA00010738"/>
    </source>
</evidence>
<evidence type="ECO:0000256" key="7">
    <source>
        <dbReference type="ARBA" id="ARBA00022871"/>
    </source>
</evidence>
<feature type="domain" description="Dynein regulatory complex subunit 7 C-terminal" evidence="18">
    <location>
        <begin position="780"/>
        <end position="885"/>
    </location>
</feature>
<keyword evidence="10" id="KW-0206">Cytoskeleton</keyword>
<proteinExistence type="inferred from homology"/>
<dbReference type="GO" id="GO:0031514">
    <property type="term" value="C:motile cilium"/>
    <property type="evidence" value="ECO:0007669"/>
    <property type="project" value="TreeGrafter"/>
</dbReference>
<evidence type="ECO:0000259" key="17">
    <source>
        <dbReference type="Pfam" id="PF24667"/>
    </source>
</evidence>
<keyword evidence="11" id="KW-0966">Cell projection</keyword>
<evidence type="ECO:0000256" key="3">
    <source>
        <dbReference type="ARBA" id="ARBA00021303"/>
    </source>
</evidence>
<evidence type="ECO:0000256" key="9">
    <source>
        <dbReference type="ARBA" id="ARBA00023069"/>
    </source>
</evidence>
<accession>A0AAU9EXH9</accession>
<evidence type="ECO:0000256" key="10">
    <source>
        <dbReference type="ARBA" id="ARBA00023212"/>
    </source>
</evidence>
<sequence>MPKVLFQKYKKVTSTIDPQRHAAKLKEIEELHRSEQSDGRFESERGSEEFCEDDMGTYEESEFSLSEGEPALNIGKIDLSFPETADEYQNSPQCYPPSYYTLSPKERLLLLYAENFRKQFVLMYPKRRPMVLALPNECRVQKFVCTTIRPTAFVYPELISSIDEISKFVADFIQYEPLENQVNLPNRLISPDTLLRKRRGNSFEMATLLASMLIGAGHPAMVVSGVAREEVVINDQIGVPYPFPILEVETEEIKPAQEKPGQKYKIRGLPDLKSHLDEEMAEVHRQKAEQEKRIEEELVRKQMEDLELLAVDRYHYRRSHAWVVIINNAPWSIKPRITYTDVNGDVVEAPPTGVFIEPSTGFMCETGCKEYVLVDTIWNQHNYYVNKQTYQRVGDIRWDLRDTNDWEHMLPGEPPEMRTYKVASDENIGAGEDPDVNDEKHLDAICYWVNRLHIGLADYEQRFPNSEKLVQYKGSIHERYAPYSQRDGKVMQLTLFNDNECTDPRVRYEYFENRFDLMRHLKYTYASDKYEEIFAKGRNDSLKSMEYYSDPTLERKMSFYSSSRLDSLEFLVVTPGVTILNYKGRCDKCWYKEFEFNITGSVLKKVTEKFHRQSGSDVGKNDIATRVFLFQQNKIILKFHYTFGALTASTVEFTKPPKPDYGKELIYDEKLTKIYKANPLDPTRTNLELYRLLREQLQYEDQIRKQFEKMQEDILNIFDMRKFEKTEPKLKFRIFDPLRNGAARAIRMMQFAEEEELKREIASKPADFLAPYLVPYKHQEKLTSEQALVAYNACLNDLKSRFVSLLNNLQRNYEDLTCESKSLNRFLNKFENQFDNHDYKRLVQQSKELELNKRMVQQRLTLTHEESQKKYEEVKSALLKDPRLNIKTNDGRNSEEPK</sequence>
<feature type="domain" description="Dynein regulatory complex subunit 7 MORN" evidence="17">
    <location>
        <begin position="464"/>
        <end position="731"/>
    </location>
</feature>
<dbReference type="Pfam" id="PF24656">
    <property type="entry name" value="CEPT76_peptidase"/>
    <property type="match status" value="1"/>
</dbReference>
<dbReference type="InterPro" id="IPR038765">
    <property type="entry name" value="Papain-like_cys_pep_sf"/>
</dbReference>
<evidence type="ECO:0000313" key="20">
    <source>
        <dbReference type="Proteomes" id="UP001500889"/>
    </source>
</evidence>
<keyword evidence="9" id="KW-0969">Cilium</keyword>
<evidence type="ECO:0000256" key="12">
    <source>
        <dbReference type="ARBA" id="ARBA00031627"/>
    </source>
</evidence>
<dbReference type="FunFam" id="3.10.620.30:FF:000012">
    <property type="entry name" value="Coiled-coil domain-containing protein lobo"/>
    <property type="match status" value="1"/>
</dbReference>
<keyword evidence="6" id="KW-0282">Flagellum</keyword>
<feature type="compositionally biased region" description="Basic and acidic residues" evidence="15">
    <location>
        <begin position="29"/>
        <end position="48"/>
    </location>
</feature>
<dbReference type="Pfam" id="PF24667">
    <property type="entry name" value="MORN_DRC7"/>
    <property type="match status" value="1"/>
</dbReference>
<gene>
    <name evidence="19" type="ORF">DMAD_09916</name>
</gene>
<dbReference type="PANTHER" id="PTHR35249:SF2">
    <property type="entry name" value="DYNEIN REGULATORY COMPLEX SUBUNIT 7"/>
    <property type="match status" value="1"/>
</dbReference>
<dbReference type="PANTHER" id="PTHR35249">
    <property type="entry name" value="DYNEIN REGULATORY COMPLEX SUBUNIT 7"/>
    <property type="match status" value="1"/>
</dbReference>
<evidence type="ECO:0000259" key="18">
    <source>
        <dbReference type="Pfam" id="PF24671"/>
    </source>
</evidence>
<feature type="coiled-coil region" evidence="14">
    <location>
        <begin position="806"/>
        <end position="859"/>
    </location>
</feature>
<dbReference type="EMBL" id="AP029263">
    <property type="protein sequence ID" value="BFF91693.1"/>
    <property type="molecule type" value="Genomic_DNA"/>
</dbReference>
<dbReference type="GO" id="GO:0030317">
    <property type="term" value="P:flagellated sperm motility"/>
    <property type="evidence" value="ECO:0007669"/>
    <property type="project" value="TreeGrafter"/>
</dbReference>
<organism evidence="19 20">
    <name type="scientific">Drosophila madeirensis</name>
    <name type="common">Fruit fly</name>
    <dbReference type="NCBI Taxonomy" id="30013"/>
    <lineage>
        <taxon>Eukaryota</taxon>
        <taxon>Metazoa</taxon>
        <taxon>Ecdysozoa</taxon>
        <taxon>Arthropoda</taxon>
        <taxon>Hexapoda</taxon>
        <taxon>Insecta</taxon>
        <taxon>Pterygota</taxon>
        <taxon>Neoptera</taxon>
        <taxon>Endopterygota</taxon>
        <taxon>Diptera</taxon>
        <taxon>Brachycera</taxon>
        <taxon>Muscomorpha</taxon>
        <taxon>Ephydroidea</taxon>
        <taxon>Drosophilidae</taxon>
        <taxon>Drosophila</taxon>
        <taxon>Sophophora</taxon>
    </lineage>
</organism>
<comment type="subcellular location">
    <subcellularLocation>
        <location evidence="1">Cytoplasm</location>
        <location evidence="1">Cytoskeleton</location>
        <location evidence="1">Flagellum axoneme</location>
    </subcellularLocation>
</comment>
<dbReference type="InterPro" id="IPR056292">
    <property type="entry name" value="DRC7_C"/>
</dbReference>
<name>A0AAU9EXH9_DROMD</name>
<dbReference type="Gene3D" id="3.10.620.30">
    <property type="match status" value="1"/>
</dbReference>
<keyword evidence="20" id="KW-1185">Reference proteome</keyword>
<keyword evidence="7" id="KW-0744">Spermatogenesis</keyword>
<dbReference type="SUPFAM" id="SSF54001">
    <property type="entry name" value="Cysteine proteinases"/>
    <property type="match status" value="1"/>
</dbReference>
<evidence type="ECO:0000256" key="4">
    <source>
        <dbReference type="ARBA" id="ARBA00022490"/>
    </source>
</evidence>
<keyword evidence="4" id="KW-0963">Cytoplasm</keyword>
<dbReference type="GO" id="GO:0030154">
    <property type="term" value="P:cell differentiation"/>
    <property type="evidence" value="ECO:0007669"/>
    <property type="project" value="UniProtKB-KW"/>
</dbReference>
<dbReference type="Proteomes" id="UP001500889">
    <property type="component" value="Chromosome O"/>
</dbReference>
<dbReference type="Pfam" id="PF24671">
    <property type="entry name" value="DRC7_C"/>
    <property type="match status" value="1"/>
</dbReference>
<evidence type="ECO:0000256" key="1">
    <source>
        <dbReference type="ARBA" id="ARBA00004611"/>
    </source>
</evidence>
<dbReference type="InterPro" id="IPR033551">
    <property type="entry name" value="DRC7/lobo"/>
</dbReference>
<dbReference type="InterPro" id="IPR056290">
    <property type="entry name" value="CEPT76/DRC7_peptidase-like_dom"/>
</dbReference>
<feature type="region of interest" description="Disordered" evidence="15">
    <location>
        <begin position="29"/>
        <end position="50"/>
    </location>
</feature>
<evidence type="ECO:0000256" key="13">
    <source>
        <dbReference type="ARBA" id="ARBA00031733"/>
    </source>
</evidence>
<reference evidence="19 20" key="1">
    <citation type="submission" date="2024-02" db="EMBL/GenBank/DDBJ databases">
        <title>A chromosome-level genome assembly of Drosophila madeirensis, a fruit fly species endemic to Madeira island.</title>
        <authorList>
            <person name="Tomihara K."/>
            <person name="Llopart A."/>
            <person name="Yamamoto D."/>
        </authorList>
    </citation>
    <scope>NUCLEOTIDE SEQUENCE [LARGE SCALE GENOMIC DNA]</scope>
    <source>
        <strain evidence="19 20">RF1</strain>
    </source>
</reference>
<evidence type="ECO:0000256" key="6">
    <source>
        <dbReference type="ARBA" id="ARBA00022846"/>
    </source>
</evidence>
<evidence type="ECO:0000256" key="5">
    <source>
        <dbReference type="ARBA" id="ARBA00022782"/>
    </source>
</evidence>
<evidence type="ECO:0000256" key="8">
    <source>
        <dbReference type="ARBA" id="ARBA00023054"/>
    </source>
</evidence>
<dbReference type="GO" id="GO:0007283">
    <property type="term" value="P:spermatogenesis"/>
    <property type="evidence" value="ECO:0007669"/>
    <property type="project" value="UniProtKB-KW"/>
</dbReference>
<evidence type="ECO:0000259" key="16">
    <source>
        <dbReference type="Pfam" id="PF24656"/>
    </source>
</evidence>
<dbReference type="InterPro" id="IPR056291">
    <property type="entry name" value="MORN_DRC7"/>
</dbReference>
<dbReference type="AlphaFoldDB" id="A0AAU9EXH9"/>